<keyword evidence="1" id="KW-0812">Transmembrane</keyword>
<accession>A0A0U9I1K3</accession>
<evidence type="ECO:0000313" key="3">
    <source>
        <dbReference type="Proteomes" id="UP000052946"/>
    </source>
</evidence>
<sequence>MATRHCLHEKGQTIKPFKYNLYVLIIPTIILFYKYPNTKELNMLVKLPLLLLIRHIYNNPFK</sequence>
<gene>
    <name evidence="2" type="ORF">OPHB3_3357</name>
</gene>
<dbReference type="Proteomes" id="UP000052946">
    <property type="component" value="Unassembled WGS sequence"/>
</dbReference>
<organism evidence="2 3">
    <name type="scientific">Oceanobacillus picturae</name>
    <dbReference type="NCBI Taxonomy" id="171693"/>
    <lineage>
        <taxon>Bacteria</taxon>
        <taxon>Bacillati</taxon>
        <taxon>Bacillota</taxon>
        <taxon>Bacilli</taxon>
        <taxon>Bacillales</taxon>
        <taxon>Bacillaceae</taxon>
        <taxon>Oceanobacillus</taxon>
    </lineage>
</organism>
<reference evidence="2 3" key="2">
    <citation type="journal article" date="2016" name="Genome Announc.">
        <title>Draft Genome Sequence of Oceanobacillus picturae Heshi-B3, Isolated from Fermented Rice Bran in a Traditional Japanese Seafood Dish.</title>
        <authorList>
            <person name="Akuzawa S."/>
            <person name="Nagaoka J."/>
            <person name="Kanekatsu M."/>
            <person name="Kanesaki Y."/>
            <person name="Suzuki T."/>
        </authorList>
    </citation>
    <scope>NUCLEOTIDE SEQUENCE [LARGE SCALE GENOMIC DNA]</scope>
    <source>
        <strain evidence="2 3">Heshi-B3</strain>
    </source>
</reference>
<protein>
    <submittedName>
        <fullName evidence="2">Uncharacterized protein</fullName>
    </submittedName>
</protein>
<name>A0A0U9I1K3_9BACI</name>
<evidence type="ECO:0000256" key="1">
    <source>
        <dbReference type="SAM" id="Phobius"/>
    </source>
</evidence>
<dbReference type="EMBL" id="BBXV01000045">
    <property type="protein sequence ID" value="GAQ19389.1"/>
    <property type="molecule type" value="Genomic_DNA"/>
</dbReference>
<feature type="transmembrane region" description="Helical" evidence="1">
    <location>
        <begin position="19"/>
        <end position="35"/>
    </location>
</feature>
<proteinExistence type="predicted"/>
<comment type="caution">
    <text evidence="2">The sequence shown here is derived from an EMBL/GenBank/DDBJ whole genome shotgun (WGS) entry which is preliminary data.</text>
</comment>
<keyword evidence="1" id="KW-0472">Membrane</keyword>
<dbReference type="AlphaFoldDB" id="A0A0U9I1K3"/>
<evidence type="ECO:0000313" key="2">
    <source>
        <dbReference type="EMBL" id="GAQ19389.1"/>
    </source>
</evidence>
<reference evidence="3" key="1">
    <citation type="submission" date="2015-07" db="EMBL/GenBank/DDBJ databases">
        <title>Draft Genome Sequence of Oceanobacillus picturae Heshi-B3 that Was Isolated from Fermented Rice Bran with Aging Salted Mackerel, Which Was Named Heshiko as Traditional Fermented Seafood in Japan.</title>
        <authorList>
            <person name="Akuzawa S."/>
            <person name="Nakagawa J."/>
            <person name="Kanekatsu T."/>
            <person name="Kanesaki Y."/>
            <person name="Suzuki T."/>
        </authorList>
    </citation>
    <scope>NUCLEOTIDE SEQUENCE [LARGE SCALE GENOMIC DNA]</scope>
    <source>
        <strain evidence="3">Heshi-B3</strain>
    </source>
</reference>
<keyword evidence="1" id="KW-1133">Transmembrane helix</keyword>